<dbReference type="EC" id="3.1.3.80" evidence="3"/>
<evidence type="ECO:0000256" key="8">
    <source>
        <dbReference type="ARBA" id="ARBA00023136"/>
    </source>
</evidence>
<dbReference type="Gene3D" id="3.40.50.1240">
    <property type="entry name" value="Phosphoglycerate mutase-like"/>
    <property type="match status" value="1"/>
</dbReference>
<evidence type="ECO:0000313" key="16">
    <source>
        <dbReference type="Proteomes" id="UP000195386"/>
    </source>
</evidence>
<dbReference type="GO" id="GO:0034417">
    <property type="term" value="F:bisphosphoglycerate 3-phosphatase activity"/>
    <property type="evidence" value="ECO:0007669"/>
    <property type="project" value="UniProtKB-EC"/>
</dbReference>
<feature type="chain" id="PRO_5012418295" description="Multiple inositol polyphosphate phosphatase 1" evidence="14">
    <location>
        <begin position="23"/>
        <end position="424"/>
    </location>
</feature>
<evidence type="ECO:0000256" key="13">
    <source>
        <dbReference type="ARBA" id="ARBA00043832"/>
    </source>
</evidence>
<evidence type="ECO:0000256" key="7">
    <source>
        <dbReference type="ARBA" id="ARBA00022801"/>
    </source>
</evidence>
<evidence type="ECO:0000256" key="1">
    <source>
        <dbReference type="ARBA" id="ARBA00004370"/>
    </source>
</evidence>
<reference evidence="16" key="1">
    <citation type="submission" date="2017-04" db="EMBL/GenBank/DDBJ databases">
        <title>Function of individual gut microbiota members based on whole genome sequencing of pure cultures obtained from chicken caecum.</title>
        <authorList>
            <person name="Medvecky M."/>
            <person name="Cejkova D."/>
            <person name="Polansky O."/>
            <person name="Karasova D."/>
            <person name="Kubasova T."/>
            <person name="Cizek A."/>
            <person name="Rychlik I."/>
        </authorList>
    </citation>
    <scope>NUCLEOTIDE SEQUENCE [LARGE SCALE GENOMIC DNA]</scope>
    <source>
        <strain evidence="16">An43</strain>
    </source>
</reference>
<dbReference type="GO" id="GO:0016020">
    <property type="term" value="C:membrane"/>
    <property type="evidence" value="ECO:0007669"/>
    <property type="project" value="UniProtKB-SubCell"/>
</dbReference>
<dbReference type="EC" id="3.1.3.62" evidence="4"/>
<dbReference type="Pfam" id="PF00328">
    <property type="entry name" value="His_Phos_2"/>
    <property type="match status" value="1"/>
</dbReference>
<protein>
    <recommendedName>
        <fullName evidence="5">Multiple inositol polyphosphate phosphatase 1</fullName>
        <ecNumber evidence="4">3.1.3.62</ecNumber>
        <ecNumber evidence="3">3.1.3.80</ecNumber>
    </recommendedName>
    <alternativeName>
        <fullName evidence="9">2,3-bisphosphoglycerate 3-phosphatase</fullName>
    </alternativeName>
</protein>
<evidence type="ECO:0000256" key="2">
    <source>
        <dbReference type="ARBA" id="ARBA00008422"/>
    </source>
</evidence>
<name>A0A1Y3YPK0_9BACE</name>
<comment type="caution">
    <text evidence="15">The sequence shown here is derived from an EMBL/GenBank/DDBJ whole genome shotgun (WGS) entry which is preliminary data.</text>
</comment>
<accession>A0A1Y3YPK0</accession>
<comment type="similarity">
    <text evidence="2">Belongs to the histidine acid phosphatase family. MINPP1 subfamily.</text>
</comment>
<proteinExistence type="inferred from homology"/>
<dbReference type="Proteomes" id="UP000195386">
    <property type="component" value="Unassembled WGS sequence"/>
</dbReference>
<dbReference type="AlphaFoldDB" id="A0A1Y3YPK0"/>
<feature type="signal peptide" evidence="14">
    <location>
        <begin position="1"/>
        <end position="22"/>
    </location>
</feature>
<sequence>MKRLFLLSVLCLLVLGISAQTAKEEIFADVHRSAANYYAYPAVTAVQTVPPAGYKPFYLSHYARHGSRFLIDPDDYEQPLEVMREADRNGVLTGLGKKTLCVLDSMSRMAKGRYGELTPLGARQHRGIAERMYKNFPEIFKGQIEIDARSTVVIRCILSMMAECNQLQALNPKLRFKNDASYHDMYYMNFSGDPHIKEMRKSPEVKAAKEAIRKEHIHPERLMKTLFANTDYLKWKVDAGELMTSLFDVASNMQSHDTGLELYSLFTKEECYDLWQLSNRGWYISFGPSPLTKGEMPSVEANLLENILNTADTCVVRKDSYATLRFGHESCLLPLACLLELDDCGYQTDDLDKLDAIWRNYKIFPMAGNIQFVFYRKKGSDDILVKVLLNESETKLPVKSDVAPYYHWKDVELYYRNKLEALRK</sequence>
<evidence type="ECO:0000256" key="11">
    <source>
        <dbReference type="ARBA" id="ARBA00043671"/>
    </source>
</evidence>
<dbReference type="RefSeq" id="WP_087427062.1">
    <property type="nucleotide sequence ID" value="NZ_NFII01000029.1"/>
</dbReference>
<comment type="catalytic activity">
    <reaction evidence="13">
        <text>(2R)-2,3-bisphosphoglycerate + H2O = (2R)-2-phosphoglycerate + phosphate</text>
        <dbReference type="Rhea" id="RHEA:27381"/>
        <dbReference type="ChEBI" id="CHEBI:15377"/>
        <dbReference type="ChEBI" id="CHEBI:43474"/>
        <dbReference type="ChEBI" id="CHEBI:58248"/>
        <dbReference type="ChEBI" id="CHEBI:58289"/>
        <dbReference type="EC" id="3.1.3.80"/>
    </reaction>
    <physiologicalReaction direction="left-to-right" evidence="13">
        <dbReference type="Rhea" id="RHEA:27382"/>
    </physiologicalReaction>
</comment>
<evidence type="ECO:0000256" key="12">
    <source>
        <dbReference type="ARBA" id="ARBA00043691"/>
    </source>
</evidence>
<dbReference type="InterPro" id="IPR000560">
    <property type="entry name" value="His_Pase_clade-2"/>
</dbReference>
<evidence type="ECO:0000256" key="6">
    <source>
        <dbReference type="ARBA" id="ARBA00022729"/>
    </source>
</evidence>
<evidence type="ECO:0000256" key="9">
    <source>
        <dbReference type="ARBA" id="ARBA00031642"/>
    </source>
</evidence>
<keyword evidence="6 14" id="KW-0732">Signal</keyword>
<dbReference type="PANTHER" id="PTHR20963:SF8">
    <property type="entry name" value="MULTIPLE INOSITOL POLYPHOSPHATE PHOSPHATASE 1"/>
    <property type="match status" value="1"/>
</dbReference>
<evidence type="ECO:0000256" key="14">
    <source>
        <dbReference type="SAM" id="SignalP"/>
    </source>
</evidence>
<dbReference type="PANTHER" id="PTHR20963">
    <property type="entry name" value="MULTIPLE INOSITOL POLYPHOSPHATE PHOSPHATASE-RELATED"/>
    <property type="match status" value="1"/>
</dbReference>
<evidence type="ECO:0000256" key="10">
    <source>
        <dbReference type="ARBA" id="ARBA00043668"/>
    </source>
</evidence>
<dbReference type="InterPro" id="IPR029033">
    <property type="entry name" value="His_PPase_superfam"/>
</dbReference>
<keyword evidence="7" id="KW-0378">Hydrolase</keyword>
<keyword evidence="8" id="KW-0472">Membrane</keyword>
<evidence type="ECO:0000313" key="15">
    <source>
        <dbReference type="EMBL" id="OUN97269.1"/>
    </source>
</evidence>
<evidence type="ECO:0000256" key="3">
    <source>
        <dbReference type="ARBA" id="ARBA00012976"/>
    </source>
</evidence>
<evidence type="ECO:0000256" key="4">
    <source>
        <dbReference type="ARBA" id="ARBA00013040"/>
    </source>
</evidence>
<organism evidence="15 16">
    <name type="scientific">Bacteroides clarus</name>
    <dbReference type="NCBI Taxonomy" id="626929"/>
    <lineage>
        <taxon>Bacteria</taxon>
        <taxon>Pseudomonadati</taxon>
        <taxon>Bacteroidota</taxon>
        <taxon>Bacteroidia</taxon>
        <taxon>Bacteroidales</taxon>
        <taxon>Bacteroidaceae</taxon>
        <taxon>Bacteroides</taxon>
    </lineage>
</organism>
<dbReference type="SUPFAM" id="SSF53254">
    <property type="entry name" value="Phosphoglycerate mutase-like"/>
    <property type="match status" value="1"/>
</dbReference>
<comment type="catalytic activity">
    <reaction evidence="11">
        <text>1D-myo-inositol 1,2,4,5,6-pentakisphosphate + H2O = 1D-myo-inositol 1,2,5,6-tetrakisphosphate + phosphate</text>
        <dbReference type="Rhea" id="RHEA:77115"/>
        <dbReference type="ChEBI" id="CHEBI:15377"/>
        <dbReference type="ChEBI" id="CHEBI:43474"/>
        <dbReference type="ChEBI" id="CHEBI:57798"/>
        <dbReference type="ChEBI" id="CHEBI:195535"/>
        <dbReference type="EC" id="3.1.3.62"/>
    </reaction>
    <physiologicalReaction direction="left-to-right" evidence="11">
        <dbReference type="Rhea" id="RHEA:77116"/>
    </physiologicalReaction>
</comment>
<comment type="catalytic activity">
    <reaction evidence="12">
        <text>1D-myo-inositol hexakisphosphate + H2O = 1D-myo-inositol 1,2,4,5,6-pentakisphosphate + phosphate</text>
        <dbReference type="Rhea" id="RHEA:16989"/>
        <dbReference type="ChEBI" id="CHEBI:15377"/>
        <dbReference type="ChEBI" id="CHEBI:43474"/>
        <dbReference type="ChEBI" id="CHEBI:57798"/>
        <dbReference type="ChEBI" id="CHEBI:58130"/>
        <dbReference type="EC" id="3.1.3.62"/>
    </reaction>
    <physiologicalReaction direction="left-to-right" evidence="12">
        <dbReference type="Rhea" id="RHEA:16990"/>
    </physiologicalReaction>
</comment>
<dbReference type="EMBL" id="NFII01000029">
    <property type="protein sequence ID" value="OUN97269.1"/>
    <property type="molecule type" value="Genomic_DNA"/>
</dbReference>
<evidence type="ECO:0000256" key="5">
    <source>
        <dbReference type="ARBA" id="ARBA00018097"/>
    </source>
</evidence>
<comment type="catalytic activity">
    <reaction evidence="10">
        <text>1D-myo-inositol 1,2,5,6-tetrakisphosphate + H2O = 1D-myo-inositol 1,2,6-trisphosphate + phosphate</text>
        <dbReference type="Rhea" id="RHEA:77119"/>
        <dbReference type="ChEBI" id="CHEBI:15377"/>
        <dbReference type="ChEBI" id="CHEBI:43474"/>
        <dbReference type="ChEBI" id="CHEBI:195535"/>
        <dbReference type="ChEBI" id="CHEBI:195537"/>
        <dbReference type="EC" id="3.1.3.62"/>
    </reaction>
    <physiologicalReaction direction="left-to-right" evidence="10">
        <dbReference type="Rhea" id="RHEA:77120"/>
    </physiologicalReaction>
</comment>
<comment type="subcellular location">
    <subcellularLocation>
        <location evidence="1">Membrane</location>
    </subcellularLocation>
</comment>
<gene>
    <name evidence="15" type="ORF">B5F97_17670</name>
</gene>